<dbReference type="AlphaFoldDB" id="A0A0F9DL79"/>
<accession>A0A0F9DL79</accession>
<sequence length="28" mass="3138">MIKVIEISEIAPNVHECTVEARDIATRV</sequence>
<name>A0A0F9DL79_9ZZZZ</name>
<dbReference type="EMBL" id="LAZR01038867">
    <property type="protein sequence ID" value="KKL18446.1"/>
    <property type="molecule type" value="Genomic_DNA"/>
</dbReference>
<proteinExistence type="predicted"/>
<evidence type="ECO:0000313" key="1">
    <source>
        <dbReference type="EMBL" id="KKL18446.1"/>
    </source>
</evidence>
<reference evidence="1" key="1">
    <citation type="journal article" date="2015" name="Nature">
        <title>Complex archaea that bridge the gap between prokaryotes and eukaryotes.</title>
        <authorList>
            <person name="Spang A."/>
            <person name="Saw J.H."/>
            <person name="Jorgensen S.L."/>
            <person name="Zaremba-Niedzwiedzka K."/>
            <person name="Martijn J."/>
            <person name="Lind A.E."/>
            <person name="van Eijk R."/>
            <person name="Schleper C."/>
            <person name="Guy L."/>
            <person name="Ettema T.J."/>
        </authorList>
    </citation>
    <scope>NUCLEOTIDE SEQUENCE</scope>
</reference>
<feature type="non-terminal residue" evidence="1">
    <location>
        <position position="28"/>
    </location>
</feature>
<gene>
    <name evidence="1" type="ORF">LCGC14_2475450</name>
</gene>
<comment type="caution">
    <text evidence="1">The sequence shown here is derived from an EMBL/GenBank/DDBJ whole genome shotgun (WGS) entry which is preliminary data.</text>
</comment>
<organism evidence="1">
    <name type="scientific">marine sediment metagenome</name>
    <dbReference type="NCBI Taxonomy" id="412755"/>
    <lineage>
        <taxon>unclassified sequences</taxon>
        <taxon>metagenomes</taxon>
        <taxon>ecological metagenomes</taxon>
    </lineage>
</organism>
<protein>
    <submittedName>
        <fullName evidence="1">Uncharacterized protein</fullName>
    </submittedName>
</protein>